<sequence>MFSSILSSTMQHIRQDDR</sequence>
<evidence type="ECO:0000313" key="1">
    <source>
        <dbReference type="EMBL" id="JAD61333.1"/>
    </source>
</evidence>
<reference evidence="1" key="2">
    <citation type="journal article" date="2015" name="Data Brief">
        <title>Shoot transcriptome of the giant reed, Arundo donax.</title>
        <authorList>
            <person name="Barrero R.A."/>
            <person name="Guerrero F.D."/>
            <person name="Moolhuijzen P."/>
            <person name="Goolsby J.A."/>
            <person name="Tidwell J."/>
            <person name="Bellgard S.E."/>
            <person name="Bellgard M.I."/>
        </authorList>
    </citation>
    <scope>NUCLEOTIDE SEQUENCE</scope>
    <source>
        <tissue evidence="1">Shoot tissue taken approximately 20 cm above the soil surface</tissue>
    </source>
</reference>
<proteinExistence type="predicted"/>
<name>A0A0A9BGN8_ARUDO</name>
<dbReference type="AlphaFoldDB" id="A0A0A9BGN8"/>
<protein>
    <submittedName>
        <fullName evidence="1">Uncharacterized protein</fullName>
    </submittedName>
</protein>
<accession>A0A0A9BGN8</accession>
<dbReference type="EMBL" id="GBRH01236562">
    <property type="protein sequence ID" value="JAD61333.1"/>
    <property type="molecule type" value="Transcribed_RNA"/>
</dbReference>
<reference evidence="1" key="1">
    <citation type="submission" date="2014-09" db="EMBL/GenBank/DDBJ databases">
        <authorList>
            <person name="Magalhaes I.L.F."/>
            <person name="Oliveira U."/>
            <person name="Santos F.R."/>
            <person name="Vidigal T.H.D.A."/>
            <person name="Brescovit A.D."/>
            <person name="Santos A.J."/>
        </authorList>
    </citation>
    <scope>NUCLEOTIDE SEQUENCE</scope>
    <source>
        <tissue evidence="1">Shoot tissue taken approximately 20 cm above the soil surface</tissue>
    </source>
</reference>
<organism evidence="1">
    <name type="scientific">Arundo donax</name>
    <name type="common">Giant reed</name>
    <name type="synonym">Donax arundinaceus</name>
    <dbReference type="NCBI Taxonomy" id="35708"/>
    <lineage>
        <taxon>Eukaryota</taxon>
        <taxon>Viridiplantae</taxon>
        <taxon>Streptophyta</taxon>
        <taxon>Embryophyta</taxon>
        <taxon>Tracheophyta</taxon>
        <taxon>Spermatophyta</taxon>
        <taxon>Magnoliopsida</taxon>
        <taxon>Liliopsida</taxon>
        <taxon>Poales</taxon>
        <taxon>Poaceae</taxon>
        <taxon>PACMAD clade</taxon>
        <taxon>Arundinoideae</taxon>
        <taxon>Arundineae</taxon>
        <taxon>Arundo</taxon>
    </lineage>
</organism>